<dbReference type="PRINTS" id="PR00111">
    <property type="entry name" value="ABHYDROLASE"/>
</dbReference>
<keyword evidence="2" id="KW-0472">Membrane</keyword>
<evidence type="ECO:0000313" key="5">
    <source>
        <dbReference type="Proteomes" id="UP000642509"/>
    </source>
</evidence>
<dbReference type="Proteomes" id="UP000642509">
    <property type="component" value="Unassembled WGS sequence"/>
</dbReference>
<dbReference type="SUPFAM" id="SSF53474">
    <property type="entry name" value="alpha/beta-Hydrolases"/>
    <property type="match status" value="1"/>
</dbReference>
<protein>
    <submittedName>
        <fullName evidence="4">Carboxylesterase</fullName>
    </submittedName>
</protein>
<gene>
    <name evidence="4" type="ORF">GCM10010977_09390</name>
</gene>
<evidence type="ECO:0000313" key="4">
    <source>
        <dbReference type="EMBL" id="GGO42773.1"/>
    </source>
</evidence>
<sequence length="369" mass="40034">MVKRQRAPSDGDSVPPTRSADSASSTATPSTARRRPRHPGRGRRILRWLGTGLLVVLAGIGLVATWTFFAGPPGVGHFRSAEGRSDYLSAYRDSMDRLPEPTDTHDLRTSHGTIRVYEWATDQNRGKTPILLVPGRASGVPMWMDNLENLAGERRVLAFDALGDSGLSEQAVPFEEFADQARPVDDVVSALAPEGVHLVGHSFGGAVASAYAHQYPDRTVTLTLLDPVFTLANPSPEMLWWSVVASLPGLPEAWREAALERIGGAEIDSEEDRGDPMTRMITAATAHYQAALPQPSPLTDDQLERLDMPAYVALASRDSLAGGQAAVERAESLPDSTVKVWPDTTHSLPMQAAGELEPELLRFFADQDR</sequence>
<dbReference type="InterPro" id="IPR000073">
    <property type="entry name" value="AB_hydrolase_1"/>
</dbReference>
<keyword evidence="2" id="KW-1133">Transmembrane helix</keyword>
<proteinExistence type="predicted"/>
<dbReference type="PANTHER" id="PTHR43798">
    <property type="entry name" value="MONOACYLGLYCEROL LIPASE"/>
    <property type="match status" value="1"/>
</dbReference>
<dbReference type="InterPro" id="IPR050266">
    <property type="entry name" value="AB_hydrolase_sf"/>
</dbReference>
<evidence type="ECO:0000256" key="1">
    <source>
        <dbReference type="SAM" id="MobiDB-lite"/>
    </source>
</evidence>
<evidence type="ECO:0000259" key="3">
    <source>
        <dbReference type="Pfam" id="PF12697"/>
    </source>
</evidence>
<dbReference type="InterPro" id="IPR029058">
    <property type="entry name" value="AB_hydrolase_fold"/>
</dbReference>
<dbReference type="EMBL" id="BMLQ01000002">
    <property type="protein sequence ID" value="GGO42773.1"/>
    <property type="molecule type" value="Genomic_DNA"/>
</dbReference>
<dbReference type="Pfam" id="PF12697">
    <property type="entry name" value="Abhydrolase_6"/>
    <property type="match status" value="1"/>
</dbReference>
<feature type="region of interest" description="Disordered" evidence="1">
    <location>
        <begin position="1"/>
        <end position="39"/>
    </location>
</feature>
<feature type="compositionally biased region" description="Low complexity" evidence="1">
    <location>
        <begin position="15"/>
        <end position="31"/>
    </location>
</feature>
<keyword evidence="2" id="KW-0812">Transmembrane</keyword>
<name>A0ABQ2LT88_9MICC</name>
<comment type="caution">
    <text evidence="4">The sequence shown here is derived from an EMBL/GenBank/DDBJ whole genome shotgun (WGS) entry which is preliminary data.</text>
</comment>
<dbReference type="Gene3D" id="3.40.50.1820">
    <property type="entry name" value="alpha/beta hydrolase"/>
    <property type="match status" value="1"/>
</dbReference>
<accession>A0ABQ2LT88</accession>
<dbReference type="PANTHER" id="PTHR43798:SF33">
    <property type="entry name" value="HYDROLASE, PUTATIVE (AFU_ORTHOLOGUE AFUA_2G14860)-RELATED"/>
    <property type="match status" value="1"/>
</dbReference>
<reference evidence="5" key="1">
    <citation type="journal article" date="2019" name="Int. J. Syst. Evol. Microbiol.">
        <title>The Global Catalogue of Microorganisms (GCM) 10K type strain sequencing project: providing services to taxonomists for standard genome sequencing and annotation.</title>
        <authorList>
            <consortium name="The Broad Institute Genomics Platform"/>
            <consortium name="The Broad Institute Genome Sequencing Center for Infectious Disease"/>
            <person name="Wu L."/>
            <person name="Ma J."/>
        </authorList>
    </citation>
    <scope>NUCLEOTIDE SEQUENCE [LARGE SCALE GENOMIC DNA]</scope>
    <source>
        <strain evidence="5">CGMCC 1.7064</strain>
    </source>
</reference>
<keyword evidence="5" id="KW-1185">Reference proteome</keyword>
<organism evidence="4 5">
    <name type="scientific">Citricoccus zhacaiensis</name>
    <dbReference type="NCBI Taxonomy" id="489142"/>
    <lineage>
        <taxon>Bacteria</taxon>
        <taxon>Bacillati</taxon>
        <taxon>Actinomycetota</taxon>
        <taxon>Actinomycetes</taxon>
        <taxon>Micrococcales</taxon>
        <taxon>Micrococcaceae</taxon>
        <taxon>Citricoccus</taxon>
    </lineage>
</organism>
<feature type="domain" description="AB hydrolase-1" evidence="3">
    <location>
        <begin position="130"/>
        <end position="354"/>
    </location>
</feature>
<evidence type="ECO:0000256" key="2">
    <source>
        <dbReference type="SAM" id="Phobius"/>
    </source>
</evidence>
<feature type="transmembrane region" description="Helical" evidence="2">
    <location>
        <begin position="45"/>
        <end position="69"/>
    </location>
</feature>